<proteinExistence type="predicted"/>
<feature type="domain" description="Thiol:disulfide interchange protein DsbD N-terminal" evidence="1">
    <location>
        <begin position="55"/>
        <end position="158"/>
    </location>
</feature>
<evidence type="ECO:0000313" key="2">
    <source>
        <dbReference type="EMBL" id="PKA40176.1"/>
    </source>
</evidence>
<reference evidence="2 3" key="1">
    <citation type="submission" date="2017-11" db="EMBL/GenBank/DDBJ databases">
        <authorList>
            <person name="Han C.G."/>
        </authorList>
    </citation>
    <scope>NUCLEOTIDE SEQUENCE [LARGE SCALE GENOMIC DNA]</scope>
    <source>
        <strain evidence="2 3">HCNT1</strain>
    </source>
</reference>
<comment type="caution">
    <text evidence="2">The sequence shown here is derived from an EMBL/GenBank/DDBJ whole genome shotgun (WGS) entry which is preliminary data.</text>
</comment>
<dbReference type="EMBL" id="PIQN01000022">
    <property type="protein sequence ID" value="PKA40176.1"/>
    <property type="molecule type" value="Genomic_DNA"/>
</dbReference>
<reference evidence="2 3" key="2">
    <citation type="submission" date="2017-12" db="EMBL/GenBank/DDBJ databases">
        <title>Genome sequence of Rhizobium sullae HCNT1 isolated from Sulla coronaria nodules and featuring peculiar denitrification phenotypes.</title>
        <authorList>
            <person name="De Diego-Diaz B."/>
            <person name="Treu L."/>
            <person name="Campanaro S."/>
            <person name="Da Silva Duarte V."/>
            <person name="Basaglia M."/>
            <person name="Favaro L."/>
            <person name="Casella S."/>
            <person name="Squartini A."/>
        </authorList>
    </citation>
    <scope>NUCLEOTIDE SEQUENCE [LARGE SCALE GENOMIC DNA]</scope>
    <source>
        <strain evidence="2 3">HCNT1</strain>
    </source>
</reference>
<evidence type="ECO:0000259" key="1">
    <source>
        <dbReference type="Pfam" id="PF11412"/>
    </source>
</evidence>
<dbReference type="Proteomes" id="UP000232164">
    <property type="component" value="Unassembled WGS sequence"/>
</dbReference>
<protein>
    <submittedName>
        <fullName evidence="2">Cytochrome C biogenesis protein</fullName>
    </submittedName>
</protein>
<name>A0A2N0D255_RHISU</name>
<organism evidence="2 3">
    <name type="scientific">Rhizobium sullae</name>
    <name type="common">Rhizobium hedysari</name>
    <dbReference type="NCBI Taxonomy" id="50338"/>
    <lineage>
        <taxon>Bacteria</taxon>
        <taxon>Pseudomonadati</taxon>
        <taxon>Pseudomonadota</taxon>
        <taxon>Alphaproteobacteria</taxon>
        <taxon>Hyphomicrobiales</taxon>
        <taxon>Rhizobiaceae</taxon>
        <taxon>Rhizobium/Agrobacterium group</taxon>
        <taxon>Rhizobium</taxon>
    </lineage>
</organism>
<evidence type="ECO:0000313" key="3">
    <source>
        <dbReference type="Proteomes" id="UP000232164"/>
    </source>
</evidence>
<sequence>MTTISFEFRRLLYTAVCVTALATSVGPVRAEMSGWADNQGGRMRLIALPPDLDGTMRGALQIEPRPGWITYWREPGNSGIPPQITVAPESGIELKAIRYPVPKHLVDGKIDDIAYDAPVSLPLTFSAEDASRPLELKASAFIGICKDICIPFQAEFSLPVASAANQSRPEEEAILKNAEAFLPEEPSSQFKVTSHTFSADMKQLRLQVALPDGGDTAPEVILTGPNGYVFTRKLMNKRDGKNFSTSIAIDKLPRNYEVTGKSWSVLIIDGARAMETPLAFD</sequence>
<accession>A0A2N0D255</accession>
<dbReference type="STRING" id="1041146.GCA_000427985_00381"/>
<dbReference type="Pfam" id="PF11412">
    <property type="entry name" value="DsbD_N"/>
    <property type="match status" value="1"/>
</dbReference>
<dbReference type="RefSeq" id="WP_100772565.1">
    <property type="nucleotide sequence ID" value="NZ_PIQN01000022.1"/>
</dbReference>
<gene>
    <name evidence="2" type="ORF">CWR43_26550</name>
</gene>
<dbReference type="InterPro" id="IPR028250">
    <property type="entry name" value="DsbDN"/>
</dbReference>
<dbReference type="AlphaFoldDB" id="A0A2N0D255"/>